<keyword evidence="6 7" id="KW-0720">Serine protease</keyword>
<comment type="subcellular location">
    <subcellularLocation>
        <location evidence="1">Secreted</location>
    </subcellularLocation>
</comment>
<dbReference type="PROSITE" id="PS51892">
    <property type="entry name" value="SUBTILASE"/>
    <property type="match status" value="1"/>
</dbReference>
<dbReference type="InterPro" id="IPR054399">
    <property type="entry name" value="Fervidolysin-like_N_prodom"/>
</dbReference>
<evidence type="ECO:0000256" key="8">
    <source>
        <dbReference type="RuleBase" id="RU003355"/>
    </source>
</evidence>
<feature type="domain" description="Fervidolysin-like N-terminal prodomain" evidence="10">
    <location>
        <begin position="35"/>
        <end position="101"/>
    </location>
</feature>
<dbReference type="PRINTS" id="PR00723">
    <property type="entry name" value="SUBTILISIN"/>
</dbReference>
<evidence type="ECO:0000259" key="10">
    <source>
        <dbReference type="Pfam" id="PF22148"/>
    </source>
</evidence>
<dbReference type="InterPro" id="IPR022398">
    <property type="entry name" value="Peptidase_S8_His-AS"/>
</dbReference>
<dbReference type="InterPro" id="IPR000209">
    <property type="entry name" value="Peptidase_S8/S53_dom"/>
</dbReference>
<dbReference type="InterPro" id="IPR023828">
    <property type="entry name" value="Peptidase_S8_Ser-AS"/>
</dbReference>
<evidence type="ECO:0000256" key="1">
    <source>
        <dbReference type="ARBA" id="ARBA00004613"/>
    </source>
</evidence>
<dbReference type="PANTHER" id="PTHR43806">
    <property type="entry name" value="PEPTIDASE S8"/>
    <property type="match status" value="1"/>
</dbReference>
<organism evidence="11 12">
    <name type="scientific">Candidatus Brocadia sapporoensis</name>
    <dbReference type="NCBI Taxonomy" id="392547"/>
    <lineage>
        <taxon>Bacteria</taxon>
        <taxon>Pseudomonadati</taxon>
        <taxon>Planctomycetota</taxon>
        <taxon>Candidatus Brocadiia</taxon>
        <taxon>Candidatus Brocadiales</taxon>
        <taxon>Candidatus Brocadiaceae</taxon>
        <taxon>Candidatus Brocadia</taxon>
    </lineage>
</organism>
<dbReference type="Gene3D" id="3.40.50.200">
    <property type="entry name" value="Peptidase S8/S53 domain"/>
    <property type="match status" value="1"/>
</dbReference>
<dbReference type="Proteomes" id="UP000242219">
    <property type="component" value="Unassembled WGS sequence"/>
</dbReference>
<keyword evidence="4 7" id="KW-0645">Protease</keyword>
<dbReference type="EMBL" id="MJUW02000042">
    <property type="protein sequence ID" value="OQD46326.1"/>
    <property type="molecule type" value="Genomic_DNA"/>
</dbReference>
<dbReference type="InterPro" id="IPR034084">
    <property type="entry name" value="Thermitase-like_dom"/>
</dbReference>
<evidence type="ECO:0000259" key="9">
    <source>
        <dbReference type="Pfam" id="PF00082"/>
    </source>
</evidence>
<comment type="similarity">
    <text evidence="2 7 8">Belongs to the peptidase S8 family.</text>
</comment>
<dbReference type="InterPro" id="IPR017315">
    <property type="entry name" value="Pep_S8A_subtilisin_pbac-2"/>
</dbReference>
<feature type="active site" description="Charge relay system" evidence="7">
    <location>
        <position position="179"/>
    </location>
</feature>
<dbReference type="PROSITE" id="PS00136">
    <property type="entry name" value="SUBTILASE_ASP"/>
    <property type="match status" value="1"/>
</dbReference>
<dbReference type="Pfam" id="PF22148">
    <property type="entry name" value="Fervidolysin_NPro-like"/>
    <property type="match status" value="1"/>
</dbReference>
<evidence type="ECO:0000256" key="6">
    <source>
        <dbReference type="ARBA" id="ARBA00022825"/>
    </source>
</evidence>
<feature type="active site" description="Charge relay system" evidence="7">
    <location>
        <position position="146"/>
    </location>
</feature>
<evidence type="ECO:0000313" key="12">
    <source>
        <dbReference type="Proteomes" id="UP000242219"/>
    </source>
</evidence>
<accession>A0A1V6M1X6</accession>
<comment type="caution">
    <text evidence="11">The sequence shown here is derived from an EMBL/GenBank/DDBJ whole genome shotgun (WGS) entry which is preliminary data.</text>
</comment>
<evidence type="ECO:0000256" key="5">
    <source>
        <dbReference type="ARBA" id="ARBA00022801"/>
    </source>
</evidence>
<evidence type="ECO:0000256" key="4">
    <source>
        <dbReference type="ARBA" id="ARBA00022670"/>
    </source>
</evidence>
<dbReference type="RefSeq" id="WP_070066506.1">
    <property type="nucleotide sequence ID" value="NZ_MJUW02000042.1"/>
</dbReference>
<dbReference type="InterPro" id="IPR013783">
    <property type="entry name" value="Ig-like_fold"/>
</dbReference>
<protein>
    <submittedName>
        <fullName evidence="11">Uncharacterized protein</fullName>
    </submittedName>
</protein>
<dbReference type="CDD" id="cd07484">
    <property type="entry name" value="Peptidases_S8_Thermitase_like"/>
    <property type="match status" value="1"/>
</dbReference>
<evidence type="ECO:0000313" key="11">
    <source>
        <dbReference type="EMBL" id="OQD46326.1"/>
    </source>
</evidence>
<dbReference type="PANTHER" id="PTHR43806:SF11">
    <property type="entry name" value="CEREVISIN-RELATED"/>
    <property type="match status" value="1"/>
</dbReference>
<dbReference type="GO" id="GO:0006508">
    <property type="term" value="P:proteolysis"/>
    <property type="evidence" value="ECO:0007669"/>
    <property type="project" value="UniProtKB-KW"/>
</dbReference>
<dbReference type="Pfam" id="PF00082">
    <property type="entry name" value="Peptidase_S8"/>
    <property type="match status" value="1"/>
</dbReference>
<evidence type="ECO:0000256" key="7">
    <source>
        <dbReference type="PROSITE-ProRule" id="PRU01240"/>
    </source>
</evidence>
<feature type="domain" description="Peptidase S8/S53" evidence="9">
    <location>
        <begin position="138"/>
        <end position="381"/>
    </location>
</feature>
<dbReference type="GO" id="GO:0004252">
    <property type="term" value="F:serine-type endopeptidase activity"/>
    <property type="evidence" value="ECO:0007669"/>
    <property type="project" value="UniProtKB-UniRule"/>
</dbReference>
<dbReference type="AlphaFoldDB" id="A0A1V6M1X6"/>
<dbReference type="PROSITE" id="PS00138">
    <property type="entry name" value="SUBTILASE_SER"/>
    <property type="match status" value="1"/>
</dbReference>
<dbReference type="InterPro" id="IPR036852">
    <property type="entry name" value="Peptidase_S8/S53_dom_sf"/>
</dbReference>
<dbReference type="SUPFAM" id="SSF52743">
    <property type="entry name" value="Subtilisin-like"/>
    <property type="match status" value="1"/>
</dbReference>
<keyword evidence="3" id="KW-0964">Secreted</keyword>
<dbReference type="PROSITE" id="PS00137">
    <property type="entry name" value="SUBTILASE_HIS"/>
    <property type="match status" value="1"/>
</dbReference>
<proteinExistence type="inferred from homology"/>
<sequence>MGKVEKVVFRYFTGFFVAGVLSIATSGAGFGSDRVAGELLVKPKAGVAKKALEKMFAENHVSIVGEIPRIGVKHIKVPEKALDLVKSALSHNPDIEYAEFNYQAEEVVIPNDTYYASAQWHHPKISSPAGWDITTGSNGVTIAIIDSGVDPSHPDLSAKLLPGYNFLNNTTNTADVRGHGTAVAGCAAALSNNAIGVAGVAWNNPVMPVVVLDSNGFAYYSTIAKGIIYAADHGAKVINISIAGSSSSTTLQNAVNYAWNKGVVVIAAAANNSTSTPYYPAACNNVVAVSATTSSDAIASFSNYGNWIDVAAPGVSIKTTTNGGGYGTGSGTSFSSPITAGLAALILSVNPALTNSQVVAIMTGNADDLGSPGFDIYYGYGRINVYKSVVAAKNTLPQRISALPAVSISSPLYNTEVNNTTVVHVSATDNAGISKVELFINGALYATGTTEPFDFSWDTKSYPDGIYSLEARAYDSSENMGKSEEIVVSVSNPVDTTAPLLSILYPIDHAVVSGTTTVGISVTDDIGVSKVELYIEGTRYAEITAAPFDFVWDTAKYPDGTYSLEARAYDFSQNMGVSAPVTITIVNNPKDAIPPVVTITSPANNSYVVNSKKIRVTATDNVAVSKIELYLDNMLESTVTNQDTLSYVWKTRKIGKGAHNITAKAYDVAGNMSVHTITVHK</sequence>
<dbReference type="InterPro" id="IPR015500">
    <property type="entry name" value="Peptidase_S8_subtilisin-rel"/>
</dbReference>
<keyword evidence="12" id="KW-1185">Reference proteome</keyword>
<feature type="active site" description="Charge relay system" evidence="7">
    <location>
        <position position="333"/>
    </location>
</feature>
<dbReference type="InterPro" id="IPR023827">
    <property type="entry name" value="Peptidase_S8_Asp-AS"/>
</dbReference>
<dbReference type="PIRSF" id="PIRSF037901">
    <property type="entry name" value="Subtilisin_rel_Nmul_A1891"/>
    <property type="match status" value="1"/>
</dbReference>
<evidence type="ECO:0000256" key="2">
    <source>
        <dbReference type="ARBA" id="ARBA00011073"/>
    </source>
</evidence>
<gene>
    <name evidence="11" type="ORF">BIY37_03800</name>
</gene>
<evidence type="ECO:0000256" key="3">
    <source>
        <dbReference type="ARBA" id="ARBA00022525"/>
    </source>
</evidence>
<dbReference type="GO" id="GO:0005576">
    <property type="term" value="C:extracellular region"/>
    <property type="evidence" value="ECO:0007669"/>
    <property type="project" value="UniProtKB-SubCell"/>
</dbReference>
<keyword evidence="5 7" id="KW-0378">Hydrolase</keyword>
<dbReference type="Pfam" id="PF17957">
    <property type="entry name" value="Big_7"/>
    <property type="match status" value="3"/>
</dbReference>
<reference evidence="11 12" key="1">
    <citation type="journal article" date="2016" name="Genome Announc.">
        <title>Draft Genome Sequence of the Anaerobic Ammonium-Oxidizing Bacterium 'Candidatus Brocadia sp. 40'.</title>
        <authorList>
            <person name="Ali M."/>
            <person name="Haroon M.F."/>
            <person name="Narita Y."/>
            <person name="Zhang L."/>
            <person name="Rangel Shaw D."/>
            <person name="Okabe S."/>
            <person name="Saikaly P.E."/>
        </authorList>
    </citation>
    <scope>NUCLEOTIDE SEQUENCE [LARGE SCALE GENOMIC DNA]</scope>
    <source>
        <strain evidence="11 12">40</strain>
    </source>
</reference>
<dbReference type="Gene3D" id="2.60.40.10">
    <property type="entry name" value="Immunoglobulins"/>
    <property type="match status" value="3"/>
</dbReference>
<name>A0A1V6M1X6_9BACT</name>
<dbReference type="InterPro" id="IPR050131">
    <property type="entry name" value="Peptidase_S8_subtilisin-like"/>
</dbReference>